<dbReference type="Pfam" id="PF13812">
    <property type="entry name" value="PPR_3"/>
    <property type="match status" value="2"/>
</dbReference>
<dbReference type="GO" id="GO:0042780">
    <property type="term" value="P:tRNA 3'-end processing"/>
    <property type="evidence" value="ECO:0007669"/>
    <property type="project" value="TreeGrafter"/>
</dbReference>
<evidence type="ECO:0000313" key="5">
    <source>
        <dbReference type="Proteomes" id="UP000515152"/>
    </source>
</evidence>
<sequence>MFRFLSHPFVRAGFSIKDHNVRHFSVVRFSVTTPWRSVPRSNTLCLGTACPVQFKQTDEQRRQFAESVQPTFRRRSRDKTDVSASSTNPERDTEIPEPPRAFGEYANRMRFNKSSPQYVDLQYNEGEEVKQRLKFKSRTGRRNTPYWYFLQFKKLIKQDQLPEALRMFETEMLQGERLQPEEFNYTILMGGCGRVGYIKKAFKLFHDMKKRGLEPTDATYTALFNACAESPWKRSALEQALKLEQELRQRNIQLNSITYHALLKTMALSADLQSSFRVFRDMLDSGHHITQETFHYLLMSCVKDKTDGFRLALQVWHQMLNLGIKPDTQNYNIILRAARDCGIGDVAVASKLLLKTKNDSPLTLGAGKRDRRAKTKERSGPKPLDLDAFESQLFVDTRSQQVNKESEKSTEELRTEKMDSHTQHAQRQSIPGAPDSQLALQVQDSSASICSPGSSAPPTAPPNLLDPVTGRSDVVSLGTVNTASDRLALIGSMGGFLGKMAEQGLQPSMKTLTLLGDVMEPGRQAVQSLLTVASENQLKLDRPFFNTLIRRTANAGDLQGAKAILDLMSVRKVSPDVQSFCNVALACNTKHEGLQLLSDMESCRIAPNAHVYSALIRQASRRLDYVYLKEILGSMHEKQIAPNEVILRQLEFAAQYPPTYDKYKSKNTYLEKIDGFRGYYQEWLQTMPGQETPHPWEKFQTLETATEEDIGKINIHNDSIGRT</sequence>
<feature type="region of interest" description="Disordered" evidence="3">
    <location>
        <begin position="63"/>
        <end position="100"/>
    </location>
</feature>
<evidence type="ECO:0000256" key="3">
    <source>
        <dbReference type="SAM" id="MobiDB-lite"/>
    </source>
</evidence>
<dbReference type="KEGG" id="char:105912608"/>
<dbReference type="Proteomes" id="UP000515152">
    <property type="component" value="Chromosome 21"/>
</dbReference>
<dbReference type="OrthoDB" id="185373at2759"/>
<dbReference type="GO" id="GO:0000049">
    <property type="term" value="F:tRNA binding"/>
    <property type="evidence" value="ECO:0007669"/>
    <property type="project" value="TreeGrafter"/>
</dbReference>
<dbReference type="AlphaFoldDB" id="A0A6P3WFD1"/>
<dbReference type="CTD" id="26024"/>
<keyword evidence="1" id="KW-0677">Repeat</keyword>
<dbReference type="InterPro" id="IPR002885">
    <property type="entry name" value="PPR_rpt"/>
</dbReference>
<organism evidence="5 6">
    <name type="scientific">Clupea harengus</name>
    <name type="common">Atlantic herring</name>
    <dbReference type="NCBI Taxonomy" id="7950"/>
    <lineage>
        <taxon>Eukaryota</taxon>
        <taxon>Metazoa</taxon>
        <taxon>Chordata</taxon>
        <taxon>Craniata</taxon>
        <taxon>Vertebrata</taxon>
        <taxon>Euteleostomi</taxon>
        <taxon>Actinopterygii</taxon>
        <taxon>Neopterygii</taxon>
        <taxon>Teleostei</taxon>
        <taxon>Clupei</taxon>
        <taxon>Clupeiformes</taxon>
        <taxon>Clupeoidei</taxon>
        <taxon>Clupeidae</taxon>
        <taxon>Clupea</taxon>
    </lineage>
</organism>
<proteinExistence type="predicted"/>
<feature type="repeat" description="PPR" evidence="2">
    <location>
        <begin position="181"/>
        <end position="215"/>
    </location>
</feature>
<dbReference type="PROSITE" id="PS51375">
    <property type="entry name" value="PPR"/>
    <property type="match status" value="2"/>
</dbReference>
<dbReference type="Gene3D" id="1.25.40.10">
    <property type="entry name" value="Tetratricopeptide repeat domain"/>
    <property type="match status" value="3"/>
</dbReference>
<dbReference type="GO" id="GO:0005759">
    <property type="term" value="C:mitochondrial matrix"/>
    <property type="evidence" value="ECO:0007669"/>
    <property type="project" value="TreeGrafter"/>
</dbReference>
<dbReference type="FunFam" id="1.25.40.10:FF:001102">
    <property type="entry name" value="Pentatricopeptide repeat domain 1"/>
    <property type="match status" value="1"/>
</dbReference>
<evidence type="ECO:0000259" key="4">
    <source>
        <dbReference type="Pfam" id="PF23276"/>
    </source>
</evidence>
<gene>
    <name evidence="6" type="primary">ptcd1</name>
</gene>
<evidence type="ECO:0000256" key="1">
    <source>
        <dbReference type="ARBA" id="ARBA00022737"/>
    </source>
</evidence>
<dbReference type="Pfam" id="PF13041">
    <property type="entry name" value="PPR_2"/>
    <property type="match status" value="1"/>
</dbReference>
<dbReference type="NCBIfam" id="TIGR00756">
    <property type="entry name" value="PPR"/>
    <property type="match status" value="2"/>
</dbReference>
<dbReference type="InterPro" id="IPR057027">
    <property type="entry name" value="TPR_mt"/>
</dbReference>
<feature type="compositionally biased region" description="Basic and acidic residues" evidence="3">
    <location>
        <begin position="404"/>
        <end position="422"/>
    </location>
</feature>
<reference evidence="6" key="1">
    <citation type="submission" date="2025-08" db="UniProtKB">
        <authorList>
            <consortium name="RefSeq"/>
        </authorList>
    </citation>
    <scope>IDENTIFICATION</scope>
</reference>
<evidence type="ECO:0000256" key="2">
    <source>
        <dbReference type="PROSITE-ProRule" id="PRU00708"/>
    </source>
</evidence>
<keyword evidence="5" id="KW-1185">Reference proteome</keyword>
<feature type="region of interest" description="Disordered" evidence="3">
    <location>
        <begin position="397"/>
        <end position="468"/>
    </location>
</feature>
<feature type="region of interest" description="Disordered" evidence="3">
    <location>
        <begin position="360"/>
        <end position="384"/>
    </location>
</feature>
<feature type="compositionally biased region" description="Low complexity" evidence="3">
    <location>
        <begin position="445"/>
        <end position="457"/>
    </location>
</feature>
<dbReference type="InterPro" id="IPR011990">
    <property type="entry name" value="TPR-like_helical_dom_sf"/>
</dbReference>
<feature type="domain" description="Pentatricopeptide repeat-containing protein-mitochondrial" evidence="4">
    <location>
        <begin position="245"/>
        <end position="341"/>
    </location>
</feature>
<dbReference type="GeneID" id="105912608"/>
<accession>A0A6P3WFD1</accession>
<dbReference type="FunFam" id="1.25.40.10:FF:000638">
    <property type="entry name" value="Pentatricopeptide repeat domain 1"/>
    <property type="match status" value="1"/>
</dbReference>
<dbReference type="PANTHER" id="PTHR24014">
    <property type="entry name" value="2-OXOGLUTARATE AND IRON-DEPENDENT OXYGENASE DOMAIN-CONTAINING PROTEIN 2"/>
    <property type="match status" value="1"/>
</dbReference>
<dbReference type="Pfam" id="PF23276">
    <property type="entry name" value="TPR_24"/>
    <property type="match status" value="1"/>
</dbReference>
<dbReference type="PANTHER" id="PTHR24014:SF6">
    <property type="entry name" value="PENTATRICOPEPTIDE REPEAT-CONTAINING PROTEIN 1, MITOCHONDRIAL"/>
    <property type="match status" value="1"/>
</dbReference>
<evidence type="ECO:0000313" key="6">
    <source>
        <dbReference type="RefSeq" id="XP_012697044.2"/>
    </source>
</evidence>
<feature type="repeat" description="PPR" evidence="2">
    <location>
        <begin position="255"/>
        <end position="289"/>
    </location>
</feature>
<name>A0A6P3WFD1_CLUHA</name>
<protein>
    <submittedName>
        <fullName evidence="6">Pentatricopeptide repeat-containing protein 1, mitochondrial</fullName>
    </submittedName>
</protein>
<dbReference type="RefSeq" id="XP_012697044.2">
    <property type="nucleotide sequence ID" value="XM_012841590.3"/>
</dbReference>